<evidence type="ECO:0000313" key="19">
    <source>
        <dbReference type="Proteomes" id="UP000028525"/>
    </source>
</evidence>
<sequence length="683" mass="77084">MNRESIDSLKGIGEKTGKLFQKVGVITVGDLLEYYPRAYDTYEEPCPIGELKPDQVMTVAGMLYKTPDVKRYSHIQVITTTLKDVTGTLLLTWYNMPYLHTTLKAGTKAIFRGRVVKKSGRLTMEQPEVFTAEAYEQVVHSMQPVYGQTKGLSNKTIVRAQRQALSLRTMVRDYMPADLRKKHELAEYNFAIEHIHFPTDRTELLFARKRLVFDEFFLFLMAVRRLKEGREDKKSAYILNLSTQVEDLRKSLPYSLTNAQENVLNEVYGDLSGGRVMNRLIQGDVGSGKTIIAILALLQAAYNGYQGALMAPTEVLAKQHLESMTELFAMHQIDKKPILVTGSMTAKEKRIAYEKIASHEADIIIGTHALIQEKVVYDNLALVITDEQHRFGVSQREMLGKKGEEPHVLVMSATPIPRTLAIIIYGDLDISVIDELPANRLPIKNCVVDTGYRKKAYEFIRKEIASGRQAYVICPMVEASEMIDAENVVDYTKTLIEALPGIPVEYLHGKMKPKEKNGIMERFAGGEIKVLVSTTVIEVGVNVPNATVMLIENAERFGLAQLHQLRGRVGRGKYQSYCIMVGASDQEGTKERLDILNQSNDGFFIASEDLKLRGPGDIFGIRQSGDLEFKLGDIFTDANLLKTVSEEVKRLFKEDPELEKEEHLELKGKLQEYLEKSYDKLNL</sequence>
<keyword evidence="11" id="KW-0413">Isomerase</keyword>
<proteinExistence type="inferred from homology"/>
<dbReference type="Gene3D" id="2.40.50.140">
    <property type="entry name" value="Nucleic acid-binding proteins"/>
    <property type="match status" value="1"/>
</dbReference>
<dbReference type="NCBIfam" id="NF008165">
    <property type="entry name" value="PRK10917.1-3"/>
    <property type="match status" value="1"/>
</dbReference>
<evidence type="ECO:0000256" key="11">
    <source>
        <dbReference type="ARBA" id="ARBA00023235"/>
    </source>
</evidence>
<dbReference type="PROSITE" id="PS51194">
    <property type="entry name" value="HELICASE_CTER"/>
    <property type="match status" value="1"/>
</dbReference>
<evidence type="ECO:0000256" key="10">
    <source>
        <dbReference type="ARBA" id="ARBA00023204"/>
    </source>
</evidence>
<dbReference type="Gene3D" id="3.40.50.300">
    <property type="entry name" value="P-loop containing nucleotide triphosphate hydrolases"/>
    <property type="match status" value="2"/>
</dbReference>
<dbReference type="Pfam" id="PF00270">
    <property type="entry name" value="DEAD"/>
    <property type="match status" value="1"/>
</dbReference>
<dbReference type="InterPro" id="IPR001650">
    <property type="entry name" value="Helicase_C-like"/>
</dbReference>
<dbReference type="GO" id="GO:0006310">
    <property type="term" value="P:DNA recombination"/>
    <property type="evidence" value="ECO:0007669"/>
    <property type="project" value="UniProtKB-UniRule"/>
</dbReference>
<keyword evidence="5 15" id="KW-0378">Hydrolase</keyword>
<dbReference type="InterPro" id="IPR047112">
    <property type="entry name" value="RecG/Mfd"/>
</dbReference>
<dbReference type="SUPFAM" id="SSF52540">
    <property type="entry name" value="P-loop containing nucleoside triphosphate hydrolases"/>
    <property type="match status" value="2"/>
</dbReference>
<dbReference type="RefSeq" id="WP_038281948.1">
    <property type="nucleotide sequence ID" value="NZ_JPME01000015.1"/>
</dbReference>
<accession>A0A084JLE6</accession>
<evidence type="ECO:0000256" key="5">
    <source>
        <dbReference type="ARBA" id="ARBA00022801"/>
    </source>
</evidence>
<dbReference type="InterPro" id="IPR014001">
    <property type="entry name" value="Helicase_ATP-bd"/>
</dbReference>
<name>A0A084JLE6_9FIRM</name>
<evidence type="ECO:0000256" key="9">
    <source>
        <dbReference type="ARBA" id="ARBA00023172"/>
    </source>
</evidence>
<dbReference type="SUPFAM" id="SSF50249">
    <property type="entry name" value="Nucleic acid-binding proteins"/>
    <property type="match status" value="1"/>
</dbReference>
<comment type="catalytic activity">
    <reaction evidence="14 15">
        <text>ATP + H2O = ADP + phosphate + H(+)</text>
        <dbReference type="Rhea" id="RHEA:13065"/>
        <dbReference type="ChEBI" id="CHEBI:15377"/>
        <dbReference type="ChEBI" id="CHEBI:15378"/>
        <dbReference type="ChEBI" id="CHEBI:30616"/>
        <dbReference type="ChEBI" id="CHEBI:43474"/>
        <dbReference type="ChEBI" id="CHEBI:456216"/>
        <dbReference type="EC" id="5.6.2.4"/>
    </reaction>
</comment>
<dbReference type="CDD" id="cd17992">
    <property type="entry name" value="DEXHc_RecG"/>
    <property type="match status" value="1"/>
</dbReference>
<evidence type="ECO:0000256" key="12">
    <source>
        <dbReference type="ARBA" id="ARBA00034617"/>
    </source>
</evidence>
<evidence type="ECO:0000256" key="3">
    <source>
        <dbReference type="ARBA" id="ARBA00022741"/>
    </source>
</evidence>
<keyword evidence="4 15" id="KW-0227">DNA damage</keyword>
<evidence type="ECO:0000256" key="13">
    <source>
        <dbReference type="ARBA" id="ARBA00034808"/>
    </source>
</evidence>
<keyword evidence="6 15" id="KW-0347">Helicase</keyword>
<dbReference type="InterPro" id="IPR011545">
    <property type="entry name" value="DEAD/DEAH_box_helicase_dom"/>
</dbReference>
<gene>
    <name evidence="18" type="ORF">IO98_14015</name>
</gene>
<dbReference type="SMART" id="SM00487">
    <property type="entry name" value="DEXDc"/>
    <property type="match status" value="1"/>
</dbReference>
<dbReference type="NCBIfam" id="NF008168">
    <property type="entry name" value="PRK10917.2-2"/>
    <property type="match status" value="1"/>
</dbReference>
<comment type="catalytic activity">
    <reaction evidence="12 15">
        <text>Couples ATP hydrolysis with the unwinding of duplex DNA by translocating in the 3'-5' direction.</text>
        <dbReference type="EC" id="5.6.2.4"/>
    </reaction>
</comment>
<evidence type="ECO:0000313" key="18">
    <source>
        <dbReference type="EMBL" id="KEZ89780.1"/>
    </source>
</evidence>
<feature type="domain" description="Helicase C-terminal" evidence="17">
    <location>
        <begin position="452"/>
        <end position="611"/>
    </location>
</feature>
<evidence type="ECO:0000256" key="14">
    <source>
        <dbReference type="ARBA" id="ARBA00048988"/>
    </source>
</evidence>
<dbReference type="InterPro" id="IPR027417">
    <property type="entry name" value="P-loop_NTPase"/>
</dbReference>
<evidence type="ECO:0000256" key="7">
    <source>
        <dbReference type="ARBA" id="ARBA00022840"/>
    </source>
</evidence>
<dbReference type="PROSITE" id="PS51192">
    <property type="entry name" value="HELICASE_ATP_BIND_1"/>
    <property type="match status" value="1"/>
</dbReference>
<dbReference type="Pfam" id="PF00271">
    <property type="entry name" value="Helicase_C"/>
    <property type="match status" value="1"/>
</dbReference>
<dbReference type="InterPro" id="IPR012340">
    <property type="entry name" value="NA-bd_OB-fold"/>
</dbReference>
<comment type="function">
    <text evidence="15">Plays a critical role in recombination and DNA repair. Helps process Holliday junction intermediates to mature products by catalyzing branch migration. Has replication fork regression activity, unwinds stalled or blocked replication forks to make a HJ that can be resolved. Has a DNA unwinding activity characteristic of a DNA helicase with 3'-5' polarity.</text>
</comment>
<dbReference type="EMBL" id="JPME01000015">
    <property type="protein sequence ID" value="KEZ89780.1"/>
    <property type="molecule type" value="Genomic_DNA"/>
</dbReference>
<organism evidence="18 19">
    <name type="scientific">Lacrimispora celerecrescens</name>
    <dbReference type="NCBI Taxonomy" id="29354"/>
    <lineage>
        <taxon>Bacteria</taxon>
        <taxon>Bacillati</taxon>
        <taxon>Bacillota</taxon>
        <taxon>Clostridia</taxon>
        <taxon>Lachnospirales</taxon>
        <taxon>Lachnospiraceae</taxon>
        <taxon>Lacrimispora</taxon>
    </lineage>
</organism>
<dbReference type="Pfam" id="PF19833">
    <property type="entry name" value="RecG_dom3_C"/>
    <property type="match status" value="1"/>
</dbReference>
<dbReference type="Proteomes" id="UP000028525">
    <property type="component" value="Unassembled WGS sequence"/>
</dbReference>
<keyword evidence="3 15" id="KW-0547">Nucleotide-binding</keyword>
<evidence type="ECO:0000259" key="17">
    <source>
        <dbReference type="PROSITE" id="PS51194"/>
    </source>
</evidence>
<dbReference type="PANTHER" id="PTHR47964:SF1">
    <property type="entry name" value="ATP-DEPENDENT DNA HELICASE HOMOLOG RECG, CHLOROPLASTIC"/>
    <property type="match status" value="1"/>
</dbReference>
<keyword evidence="19" id="KW-1185">Reference proteome</keyword>
<dbReference type="STRING" id="29354.IO98_14015"/>
<dbReference type="AlphaFoldDB" id="A0A084JLE6"/>
<protein>
    <recommendedName>
        <fullName evidence="2 15">ATP-dependent DNA helicase RecG</fullName>
        <ecNumber evidence="13 15">5.6.2.4</ecNumber>
    </recommendedName>
</protein>
<evidence type="ECO:0000256" key="2">
    <source>
        <dbReference type="ARBA" id="ARBA00017846"/>
    </source>
</evidence>
<dbReference type="InterPro" id="IPR004609">
    <property type="entry name" value="ATP-dep_DNA_helicase_RecG"/>
</dbReference>
<comment type="caution">
    <text evidence="18">The sequence shown here is derived from an EMBL/GenBank/DDBJ whole genome shotgun (WGS) entry which is preliminary data.</text>
</comment>
<dbReference type="GO" id="GO:0003677">
    <property type="term" value="F:DNA binding"/>
    <property type="evidence" value="ECO:0007669"/>
    <property type="project" value="UniProtKB-KW"/>
</dbReference>
<dbReference type="PANTHER" id="PTHR47964">
    <property type="entry name" value="ATP-DEPENDENT DNA HELICASE HOMOLOG RECG, CHLOROPLASTIC"/>
    <property type="match status" value="1"/>
</dbReference>
<keyword evidence="8" id="KW-0238">DNA-binding</keyword>
<dbReference type="GO" id="GO:0043138">
    <property type="term" value="F:3'-5' DNA helicase activity"/>
    <property type="evidence" value="ECO:0007669"/>
    <property type="project" value="UniProtKB-EC"/>
</dbReference>
<evidence type="ECO:0000256" key="8">
    <source>
        <dbReference type="ARBA" id="ARBA00023125"/>
    </source>
</evidence>
<dbReference type="OrthoDB" id="9804325at2"/>
<dbReference type="GO" id="GO:0016887">
    <property type="term" value="F:ATP hydrolysis activity"/>
    <property type="evidence" value="ECO:0007669"/>
    <property type="project" value="RHEA"/>
</dbReference>
<reference evidence="18 19" key="1">
    <citation type="submission" date="2014-07" db="EMBL/GenBank/DDBJ databases">
        <title>Draft genome of Clostridium celerecrescens 152B isolated from sediments associated with methane hydrate from Krishna Godavari basin.</title>
        <authorList>
            <person name="Honkalas V.S."/>
            <person name="Dabir A.P."/>
            <person name="Arora P."/>
            <person name="Dhakephalkar P.K."/>
        </authorList>
    </citation>
    <scope>NUCLEOTIDE SEQUENCE [LARGE SCALE GENOMIC DNA]</scope>
    <source>
        <strain evidence="18 19">152B</strain>
    </source>
</reference>
<dbReference type="Pfam" id="PF17191">
    <property type="entry name" value="RecG_wedge"/>
    <property type="match status" value="1"/>
</dbReference>
<dbReference type="NCBIfam" id="TIGR00643">
    <property type="entry name" value="recG"/>
    <property type="match status" value="1"/>
</dbReference>
<evidence type="ECO:0000256" key="1">
    <source>
        <dbReference type="ARBA" id="ARBA00007504"/>
    </source>
</evidence>
<dbReference type="GO" id="GO:0006281">
    <property type="term" value="P:DNA repair"/>
    <property type="evidence" value="ECO:0007669"/>
    <property type="project" value="UniProtKB-UniRule"/>
</dbReference>
<evidence type="ECO:0000259" key="16">
    <source>
        <dbReference type="PROSITE" id="PS51192"/>
    </source>
</evidence>
<dbReference type="GO" id="GO:0005524">
    <property type="term" value="F:ATP binding"/>
    <property type="evidence" value="ECO:0007669"/>
    <property type="project" value="UniProtKB-KW"/>
</dbReference>
<evidence type="ECO:0000256" key="6">
    <source>
        <dbReference type="ARBA" id="ARBA00022806"/>
    </source>
</evidence>
<keyword evidence="10 15" id="KW-0234">DNA repair</keyword>
<evidence type="ECO:0000256" key="15">
    <source>
        <dbReference type="RuleBase" id="RU363016"/>
    </source>
</evidence>
<keyword evidence="7 15" id="KW-0067">ATP-binding</keyword>
<dbReference type="InterPro" id="IPR045562">
    <property type="entry name" value="RecG_dom3_C"/>
</dbReference>
<keyword evidence="9 15" id="KW-0233">DNA recombination</keyword>
<comment type="similarity">
    <text evidence="1 15">Belongs to the helicase family. RecG subfamily.</text>
</comment>
<dbReference type="InterPro" id="IPR033454">
    <property type="entry name" value="RecG_wedge"/>
</dbReference>
<evidence type="ECO:0000256" key="4">
    <source>
        <dbReference type="ARBA" id="ARBA00022763"/>
    </source>
</evidence>
<dbReference type="SMART" id="SM00490">
    <property type="entry name" value="HELICc"/>
    <property type="match status" value="1"/>
</dbReference>
<feature type="domain" description="Helicase ATP-binding" evidence="16">
    <location>
        <begin position="270"/>
        <end position="433"/>
    </location>
</feature>
<dbReference type="EC" id="5.6.2.4" evidence="13 15"/>